<comment type="caution">
    <text evidence="1">The sequence shown here is derived from an EMBL/GenBank/DDBJ whole genome shotgun (WGS) entry which is preliminary data.</text>
</comment>
<dbReference type="AlphaFoldDB" id="A0AAV0IVM4"/>
<evidence type="ECO:0000313" key="2">
    <source>
        <dbReference type="Proteomes" id="UP001154282"/>
    </source>
</evidence>
<sequence>MCRRVLANQENRHHHQGFQMCQRDTWQYMWESHRGSGL</sequence>
<dbReference type="EMBL" id="CAMGYJ010000004">
    <property type="protein sequence ID" value="CAI0400823.1"/>
    <property type="molecule type" value="Genomic_DNA"/>
</dbReference>
<accession>A0AAV0IVM4</accession>
<reference evidence="1" key="1">
    <citation type="submission" date="2022-08" db="EMBL/GenBank/DDBJ databases">
        <authorList>
            <person name="Gutierrez-Valencia J."/>
        </authorList>
    </citation>
    <scope>NUCLEOTIDE SEQUENCE</scope>
</reference>
<protein>
    <submittedName>
        <fullName evidence="1">Uncharacterized protein</fullName>
    </submittedName>
</protein>
<organism evidence="1 2">
    <name type="scientific">Linum tenue</name>
    <dbReference type="NCBI Taxonomy" id="586396"/>
    <lineage>
        <taxon>Eukaryota</taxon>
        <taxon>Viridiplantae</taxon>
        <taxon>Streptophyta</taxon>
        <taxon>Embryophyta</taxon>
        <taxon>Tracheophyta</taxon>
        <taxon>Spermatophyta</taxon>
        <taxon>Magnoliopsida</taxon>
        <taxon>eudicotyledons</taxon>
        <taxon>Gunneridae</taxon>
        <taxon>Pentapetalae</taxon>
        <taxon>rosids</taxon>
        <taxon>fabids</taxon>
        <taxon>Malpighiales</taxon>
        <taxon>Linaceae</taxon>
        <taxon>Linum</taxon>
    </lineage>
</organism>
<proteinExistence type="predicted"/>
<keyword evidence="2" id="KW-1185">Reference proteome</keyword>
<dbReference type="Proteomes" id="UP001154282">
    <property type="component" value="Unassembled WGS sequence"/>
</dbReference>
<name>A0AAV0IVM4_9ROSI</name>
<evidence type="ECO:0000313" key="1">
    <source>
        <dbReference type="EMBL" id="CAI0400823.1"/>
    </source>
</evidence>
<gene>
    <name evidence="1" type="ORF">LITE_LOCUS10925</name>
</gene>